<protein>
    <recommendedName>
        <fullName evidence="1">non-specific serine/threonine protein kinase</fullName>
        <ecNumber evidence="1">2.7.11.1</ecNumber>
    </recommendedName>
</protein>
<dbReference type="InterPro" id="IPR001772">
    <property type="entry name" value="KA1_dom"/>
</dbReference>
<keyword evidence="6" id="KW-0067">ATP-binding</keyword>
<dbReference type="AlphaFoldDB" id="A0A9P6FIZ5"/>
<feature type="region of interest" description="Disordered" evidence="9">
    <location>
        <begin position="30"/>
        <end position="50"/>
    </location>
</feature>
<dbReference type="SUPFAM" id="SSF103243">
    <property type="entry name" value="KA1-like"/>
    <property type="match status" value="1"/>
</dbReference>
<evidence type="ECO:0000313" key="11">
    <source>
        <dbReference type="EMBL" id="KAF9553577.1"/>
    </source>
</evidence>
<keyword evidence="2" id="KW-0723">Serine/threonine-protein kinase</keyword>
<sequence length="325" mass="34078">MFEIKKVILTLGMEFRVDSDFKIKCVRRRRVHHHDGQKQLSNASVAPDDSVSVMSSNLSMDRDGIWTSAKTGIVNGKKKGGIRTLLWRNSTSLTLSSSPPPPVPPLPNGMISSSPHSSPQARNGTLTPGLPSPGFLHNGASRDIDSDQGVWVSSGMTSEVGLGMTLNGSPSLNSSSNHALPPVAPVSGTQSAIGQSSNTQVATGVPSLASSSTIATSFGPGATSSSSGNTGLEPLYGEDSIDSGEEVRFSIEVCRIKNLMGIYCVDIRRMKGNLWAYKFLYHAVLNTLDLNGKGGYIPTLGAEANNAAAAHAAAAVTNLTIQSSK</sequence>
<evidence type="ECO:0000256" key="8">
    <source>
        <dbReference type="ARBA" id="ARBA00048679"/>
    </source>
</evidence>
<dbReference type="EC" id="2.7.11.1" evidence="1"/>
<evidence type="ECO:0000256" key="1">
    <source>
        <dbReference type="ARBA" id="ARBA00012513"/>
    </source>
</evidence>
<evidence type="ECO:0000313" key="12">
    <source>
        <dbReference type="Proteomes" id="UP000780801"/>
    </source>
</evidence>
<keyword evidence="3" id="KW-0808">Transferase</keyword>
<reference evidence="11" key="1">
    <citation type="journal article" date="2020" name="Fungal Divers.">
        <title>Resolving the Mortierellaceae phylogeny through synthesis of multi-gene phylogenetics and phylogenomics.</title>
        <authorList>
            <person name="Vandepol N."/>
            <person name="Liber J."/>
            <person name="Desiro A."/>
            <person name="Na H."/>
            <person name="Kennedy M."/>
            <person name="Barry K."/>
            <person name="Grigoriev I.V."/>
            <person name="Miller A.N."/>
            <person name="O'Donnell K."/>
            <person name="Stajich J.E."/>
            <person name="Bonito G."/>
        </authorList>
    </citation>
    <scope>NUCLEOTIDE SEQUENCE</scope>
    <source>
        <strain evidence="11">KOD1015</strain>
    </source>
</reference>
<dbReference type="Pfam" id="PF02149">
    <property type="entry name" value="KA1"/>
    <property type="match status" value="1"/>
</dbReference>
<evidence type="ECO:0000256" key="3">
    <source>
        <dbReference type="ARBA" id="ARBA00022679"/>
    </source>
</evidence>
<comment type="catalytic activity">
    <reaction evidence="8">
        <text>L-seryl-[protein] + ATP = O-phospho-L-seryl-[protein] + ADP + H(+)</text>
        <dbReference type="Rhea" id="RHEA:17989"/>
        <dbReference type="Rhea" id="RHEA-COMP:9863"/>
        <dbReference type="Rhea" id="RHEA-COMP:11604"/>
        <dbReference type="ChEBI" id="CHEBI:15378"/>
        <dbReference type="ChEBI" id="CHEBI:29999"/>
        <dbReference type="ChEBI" id="CHEBI:30616"/>
        <dbReference type="ChEBI" id="CHEBI:83421"/>
        <dbReference type="ChEBI" id="CHEBI:456216"/>
        <dbReference type="EC" id="2.7.11.1"/>
    </reaction>
</comment>
<evidence type="ECO:0000256" key="6">
    <source>
        <dbReference type="ARBA" id="ARBA00022840"/>
    </source>
</evidence>
<name>A0A9P6FIZ5_9FUNG</name>
<evidence type="ECO:0000256" key="4">
    <source>
        <dbReference type="ARBA" id="ARBA00022741"/>
    </source>
</evidence>
<keyword evidence="4" id="KW-0547">Nucleotide-binding</keyword>
<evidence type="ECO:0000256" key="5">
    <source>
        <dbReference type="ARBA" id="ARBA00022777"/>
    </source>
</evidence>
<gene>
    <name evidence="11" type="ORF">BGW38_009376</name>
</gene>
<dbReference type="Gene3D" id="3.30.310.80">
    <property type="entry name" value="Kinase associated domain 1, KA1"/>
    <property type="match status" value="1"/>
</dbReference>
<dbReference type="GO" id="GO:0004674">
    <property type="term" value="F:protein serine/threonine kinase activity"/>
    <property type="evidence" value="ECO:0007669"/>
    <property type="project" value="UniProtKB-KW"/>
</dbReference>
<accession>A0A9P6FIZ5</accession>
<dbReference type="PROSITE" id="PS50032">
    <property type="entry name" value="KA1"/>
    <property type="match status" value="1"/>
</dbReference>
<dbReference type="EMBL" id="JAABOA010006874">
    <property type="protein sequence ID" value="KAF9553577.1"/>
    <property type="molecule type" value="Genomic_DNA"/>
</dbReference>
<dbReference type="InterPro" id="IPR028375">
    <property type="entry name" value="KA1/Ssp2_C"/>
</dbReference>
<organism evidence="11 12">
    <name type="scientific">Lunasporangiospora selenospora</name>
    <dbReference type="NCBI Taxonomy" id="979761"/>
    <lineage>
        <taxon>Eukaryota</taxon>
        <taxon>Fungi</taxon>
        <taxon>Fungi incertae sedis</taxon>
        <taxon>Mucoromycota</taxon>
        <taxon>Mortierellomycotina</taxon>
        <taxon>Mortierellomycetes</taxon>
        <taxon>Mortierellales</taxon>
        <taxon>Mortierellaceae</taxon>
        <taxon>Lunasporangiospora</taxon>
    </lineage>
</organism>
<feature type="domain" description="KA1" evidence="10">
    <location>
        <begin position="240"/>
        <end position="290"/>
    </location>
</feature>
<evidence type="ECO:0000256" key="9">
    <source>
        <dbReference type="SAM" id="MobiDB-lite"/>
    </source>
</evidence>
<dbReference type="GO" id="GO:0005524">
    <property type="term" value="F:ATP binding"/>
    <property type="evidence" value="ECO:0007669"/>
    <property type="project" value="UniProtKB-KW"/>
</dbReference>
<evidence type="ECO:0000259" key="10">
    <source>
        <dbReference type="PROSITE" id="PS50032"/>
    </source>
</evidence>
<feature type="compositionally biased region" description="Pro residues" evidence="9">
    <location>
        <begin position="98"/>
        <end position="107"/>
    </location>
</feature>
<feature type="compositionally biased region" description="Polar residues" evidence="9">
    <location>
        <begin position="110"/>
        <end position="126"/>
    </location>
</feature>
<keyword evidence="12" id="KW-1185">Reference proteome</keyword>
<dbReference type="OrthoDB" id="193931at2759"/>
<comment type="caution">
    <text evidence="11">The sequence shown here is derived from an EMBL/GenBank/DDBJ whole genome shotgun (WGS) entry which is preliminary data.</text>
</comment>
<dbReference type="Proteomes" id="UP000780801">
    <property type="component" value="Unassembled WGS sequence"/>
</dbReference>
<proteinExistence type="predicted"/>
<evidence type="ECO:0000256" key="2">
    <source>
        <dbReference type="ARBA" id="ARBA00022527"/>
    </source>
</evidence>
<evidence type="ECO:0000256" key="7">
    <source>
        <dbReference type="ARBA" id="ARBA00047899"/>
    </source>
</evidence>
<keyword evidence="5" id="KW-0418">Kinase</keyword>
<feature type="region of interest" description="Disordered" evidence="9">
    <location>
        <begin position="93"/>
        <end position="142"/>
    </location>
</feature>
<comment type="catalytic activity">
    <reaction evidence="7">
        <text>L-threonyl-[protein] + ATP = O-phospho-L-threonyl-[protein] + ADP + H(+)</text>
        <dbReference type="Rhea" id="RHEA:46608"/>
        <dbReference type="Rhea" id="RHEA-COMP:11060"/>
        <dbReference type="Rhea" id="RHEA-COMP:11605"/>
        <dbReference type="ChEBI" id="CHEBI:15378"/>
        <dbReference type="ChEBI" id="CHEBI:30013"/>
        <dbReference type="ChEBI" id="CHEBI:30616"/>
        <dbReference type="ChEBI" id="CHEBI:61977"/>
        <dbReference type="ChEBI" id="CHEBI:456216"/>
        <dbReference type="EC" id="2.7.11.1"/>
    </reaction>
</comment>